<proteinExistence type="predicted"/>
<dbReference type="OrthoDB" id="7390823at2"/>
<dbReference type="PANTHER" id="PTHR22617">
    <property type="entry name" value="CHEMOTAXIS SENSOR HISTIDINE KINASE-RELATED"/>
    <property type="match status" value="1"/>
</dbReference>
<dbReference type="RefSeq" id="WP_119764282.1">
    <property type="nucleotide sequence ID" value="NZ_QYUM01000004.1"/>
</dbReference>
<comment type="caution">
    <text evidence="2">The sequence shown here is derived from an EMBL/GenBank/DDBJ whole genome shotgun (WGS) entry which is preliminary data.</text>
</comment>
<dbReference type="PANTHER" id="PTHR22617:SF23">
    <property type="entry name" value="CHEMOTAXIS PROTEIN CHEW"/>
    <property type="match status" value="1"/>
</dbReference>
<reference evidence="2 3" key="1">
    <citation type="submission" date="2018-09" db="EMBL/GenBank/DDBJ databases">
        <authorList>
            <person name="Zhu H."/>
        </authorList>
    </citation>
    <scope>NUCLEOTIDE SEQUENCE [LARGE SCALE GENOMIC DNA]</scope>
    <source>
        <strain evidence="2 3">K2R01-6</strain>
    </source>
</reference>
<dbReference type="SUPFAM" id="SSF50341">
    <property type="entry name" value="CheW-like"/>
    <property type="match status" value="1"/>
</dbReference>
<dbReference type="Pfam" id="PF01584">
    <property type="entry name" value="CheW"/>
    <property type="match status" value="1"/>
</dbReference>
<accession>A0A418W630</accession>
<dbReference type="AlphaFoldDB" id="A0A418W630"/>
<evidence type="ECO:0000259" key="1">
    <source>
        <dbReference type="PROSITE" id="PS50851"/>
    </source>
</evidence>
<gene>
    <name evidence="2" type="ORF">D3876_16245</name>
</gene>
<dbReference type="InterPro" id="IPR039315">
    <property type="entry name" value="CheW"/>
</dbReference>
<dbReference type="Proteomes" id="UP000286100">
    <property type="component" value="Unassembled WGS sequence"/>
</dbReference>
<sequence>MNDLYLIAHIAGQRVALATEAIDSVVHVTHTTSVPLAPPHLMGLAALRSRVITMIDTRIALGLDPAEPRATLTTVVVNLDGHQYGLVVDMVEDVCAIAGVPAPVRSRLGAGWARASLGLLDHDGASLLLIDPAMLAAGNLALAA</sequence>
<feature type="domain" description="CheW-like" evidence="1">
    <location>
        <begin position="2"/>
        <end position="141"/>
    </location>
</feature>
<dbReference type="GO" id="GO:0007165">
    <property type="term" value="P:signal transduction"/>
    <property type="evidence" value="ECO:0007669"/>
    <property type="project" value="InterPro"/>
</dbReference>
<dbReference type="PROSITE" id="PS50851">
    <property type="entry name" value="CHEW"/>
    <property type="match status" value="1"/>
</dbReference>
<dbReference type="EMBL" id="QYUM01000004">
    <property type="protein sequence ID" value="RJF85486.1"/>
    <property type="molecule type" value="Genomic_DNA"/>
</dbReference>
<evidence type="ECO:0000313" key="3">
    <source>
        <dbReference type="Proteomes" id="UP000286100"/>
    </source>
</evidence>
<protein>
    <submittedName>
        <fullName evidence="2">Chemotaxis protein CheW</fullName>
    </submittedName>
</protein>
<evidence type="ECO:0000313" key="2">
    <source>
        <dbReference type="EMBL" id="RJF85486.1"/>
    </source>
</evidence>
<dbReference type="SMART" id="SM00260">
    <property type="entry name" value="CheW"/>
    <property type="match status" value="1"/>
</dbReference>
<dbReference type="InterPro" id="IPR002545">
    <property type="entry name" value="CheW-lke_dom"/>
</dbReference>
<dbReference type="Gene3D" id="2.40.50.180">
    <property type="entry name" value="CheA-289, Domain 4"/>
    <property type="match status" value="1"/>
</dbReference>
<dbReference type="Gene3D" id="2.30.30.40">
    <property type="entry name" value="SH3 Domains"/>
    <property type="match status" value="1"/>
</dbReference>
<name>A0A418W630_9SPHN</name>
<dbReference type="InterPro" id="IPR036061">
    <property type="entry name" value="CheW-like_dom_sf"/>
</dbReference>
<dbReference type="GO" id="GO:0005829">
    <property type="term" value="C:cytosol"/>
    <property type="evidence" value="ECO:0007669"/>
    <property type="project" value="TreeGrafter"/>
</dbReference>
<keyword evidence="3" id="KW-1185">Reference proteome</keyword>
<organism evidence="2 3">
    <name type="scientific">Sphingomonas cavernae</name>
    <dbReference type="NCBI Taxonomy" id="2320861"/>
    <lineage>
        <taxon>Bacteria</taxon>
        <taxon>Pseudomonadati</taxon>
        <taxon>Pseudomonadota</taxon>
        <taxon>Alphaproteobacteria</taxon>
        <taxon>Sphingomonadales</taxon>
        <taxon>Sphingomonadaceae</taxon>
        <taxon>Sphingomonas</taxon>
    </lineage>
</organism>
<dbReference type="GO" id="GO:0006935">
    <property type="term" value="P:chemotaxis"/>
    <property type="evidence" value="ECO:0007669"/>
    <property type="project" value="InterPro"/>
</dbReference>